<dbReference type="Proteomes" id="UP000541610">
    <property type="component" value="Unassembled WGS sequence"/>
</dbReference>
<evidence type="ECO:0000256" key="1">
    <source>
        <dbReference type="SAM" id="MobiDB-lite"/>
    </source>
</evidence>
<organism evidence="3 4">
    <name type="scientific">Perkinsus olseni</name>
    <name type="common">Perkinsus atlanticus</name>
    <dbReference type="NCBI Taxonomy" id="32597"/>
    <lineage>
        <taxon>Eukaryota</taxon>
        <taxon>Sar</taxon>
        <taxon>Alveolata</taxon>
        <taxon>Perkinsozoa</taxon>
        <taxon>Perkinsea</taxon>
        <taxon>Perkinsida</taxon>
        <taxon>Perkinsidae</taxon>
        <taxon>Perkinsus</taxon>
    </lineage>
</organism>
<dbReference type="InterPro" id="IPR043128">
    <property type="entry name" value="Rev_trsase/Diguanyl_cyclase"/>
</dbReference>
<feature type="region of interest" description="Disordered" evidence="1">
    <location>
        <begin position="134"/>
        <end position="156"/>
    </location>
</feature>
<dbReference type="OrthoDB" id="422540at2759"/>
<gene>
    <name evidence="3" type="ORF">FOZ60_016040</name>
</gene>
<dbReference type="InterPro" id="IPR000477">
    <property type="entry name" value="RT_dom"/>
</dbReference>
<dbReference type="PANTHER" id="PTHR33064:SF37">
    <property type="entry name" value="RIBONUCLEASE H"/>
    <property type="match status" value="1"/>
</dbReference>
<accession>A0A7J6N4X6</accession>
<feature type="compositionally biased region" description="Polar residues" evidence="1">
    <location>
        <begin position="470"/>
        <end position="493"/>
    </location>
</feature>
<dbReference type="Gene3D" id="3.30.70.270">
    <property type="match status" value="2"/>
</dbReference>
<name>A0A7J6N4X6_PEROL</name>
<dbReference type="SUPFAM" id="SSF56672">
    <property type="entry name" value="DNA/RNA polymerases"/>
    <property type="match status" value="1"/>
</dbReference>
<dbReference type="EMBL" id="JABANP010000832">
    <property type="protein sequence ID" value="KAF4678806.1"/>
    <property type="molecule type" value="Genomic_DNA"/>
</dbReference>
<evidence type="ECO:0000313" key="4">
    <source>
        <dbReference type="Proteomes" id="UP000541610"/>
    </source>
</evidence>
<feature type="compositionally biased region" description="Low complexity" evidence="1">
    <location>
        <begin position="429"/>
        <end position="448"/>
    </location>
</feature>
<dbReference type="InterPro" id="IPR043502">
    <property type="entry name" value="DNA/RNA_pol_sf"/>
</dbReference>
<reference evidence="3 4" key="1">
    <citation type="submission" date="2020-04" db="EMBL/GenBank/DDBJ databases">
        <title>Perkinsus olseni comparative genomics.</title>
        <authorList>
            <person name="Bogema D.R."/>
        </authorList>
    </citation>
    <scope>NUCLEOTIDE SEQUENCE [LARGE SCALE GENOMIC DNA]</scope>
    <source>
        <strain evidence="3">00978-12</strain>
    </source>
</reference>
<feature type="compositionally biased region" description="Basic residues" evidence="1">
    <location>
        <begin position="495"/>
        <end position="506"/>
    </location>
</feature>
<evidence type="ECO:0000313" key="3">
    <source>
        <dbReference type="EMBL" id="KAF4678806.1"/>
    </source>
</evidence>
<feature type="domain" description="Reverse transcriptase" evidence="2">
    <location>
        <begin position="817"/>
        <end position="1005"/>
    </location>
</feature>
<evidence type="ECO:0000259" key="2">
    <source>
        <dbReference type="PROSITE" id="PS50878"/>
    </source>
</evidence>
<dbReference type="PROSITE" id="PS50878">
    <property type="entry name" value="RT_POL"/>
    <property type="match status" value="1"/>
</dbReference>
<dbReference type="Gene3D" id="3.10.10.10">
    <property type="entry name" value="HIV Type 1 Reverse Transcriptase, subunit A, domain 1"/>
    <property type="match status" value="1"/>
</dbReference>
<feature type="compositionally biased region" description="Polar residues" evidence="1">
    <location>
        <begin position="401"/>
        <end position="415"/>
    </location>
</feature>
<feature type="region of interest" description="Disordered" evidence="1">
    <location>
        <begin position="373"/>
        <end position="551"/>
    </location>
</feature>
<dbReference type="InterPro" id="IPR051320">
    <property type="entry name" value="Viral_Replic_Matur_Polypro"/>
</dbReference>
<feature type="non-terminal residue" evidence="3">
    <location>
        <position position="1"/>
    </location>
</feature>
<sequence length="1650" mass="182692">MSKQSNINYVEDSFLSTPTNVLDNVDFKDTHGTRGIFGLFAGKVVPEGEASILSLLYELLDPWWYKASLKCGGSGVKSIPNLVKHIACSEDGRFLTLDSSHLSVALLNLESSYKTDEALLCMILIALHMERPARSDESSSSAKEKDEGDGSAPNHRRYYPDDLRHYRVSNLVRSWLLCSELEVSDLQQRVHDGTFSTCESADVVTPSAPGLQRLTFPDNAYPGDPVYEEVMANWKQLLALIILGLLRLDDHHHVQHYNDALNVWQTAKQSASESLTDYFTRENHLWTSLVTKAAYVKRPIPQSSERTYRLLATVNHQWAKIFNKRLAEDDIAPSDVTVPLAQRLLLEIESSRRDYGSLLPWEQLRLSYETPAVSDEPIASSGSGKCRRKRSNKKVVWQEPNDVSKSSMVATTTPEKPSPQLAVFSGNMATSSKVPTPTSTPLSPALPVASTNQPVQPAPVQRHSARLVQKNAQAAPSSPSTIQYSSPASSVSTGKGKKKKKKKGKGKTPEATSQQAKSSGDKVSGASQSLTPGSSMSHAESDTPSQTIGCTTMASDSADVSTEIYALVNAPFKVGDNTLRVYVDTLSTFSLISRSLWDSVRDSDLWEPDCASVETSDKTLRPGSVATVNGSSSIIAVGSLLVDGLPRTRLKVKVRVVDCLPMVLGPCALILGIQALRKLGASIDLGGLAPMVCFSVANISLPLIMKPGDWFRDHPGCVITTVGSKLENLPKCVRSTQEDCYVDDQKLSDADFEKYIDGMDDDRLRRWVADRFVGYVPKTLDFKLKPGVTPKQFRPYAIRPDLRHEADELIKTLADEGKLVPATWSLDEYISPVFVIRKRSGKLRLLVDLRSLNYDINLDPPSSIPHLYESVVSLPKTSKFFSVDDLKDAYWDHEVAPHCRKLLTICLWDRTLWQFVGAPQGLSLSPESFCDHVWDLLLTALGLRAYRFYRVYIDDIATHGPSPESVRVRRRLLHFIMAYFDKAFSVKGPVEEVPQTSVDFCGLTLSSDGVSMSRTSVETLEKVLSSPPSTKKDLRSALGTIQYHRSGFARPELRCSEFGTLLSVLYDKLQQRWKWTDDDQSVWDRVRSLYTNQPLGKPTECMPLPSDGVWLLVSDSSDSGIGGLLLYLTGMTAELLSELPGEELIHRGTLIGVWSGILDSLARRWLIYDREMFALITGWKKYWRFLYASIPYDRVRPGSSSMPPVIFMSDNSVVCSRLCTMKIDDGPGPRVTRWLSWLEDLAPAIRLHAVVRHLAGPANDLADLLSRAFVEPVDNGQPAQEGSVALIAIESFCSVAEMVRRTEGAVSDTYCSVSISDIYSSLVEGGGKEQVKSLARSRFTLDSNGLLFYIDAAGNRSLYVPPDCVVSGSTMPMRQYLIYLVHEHHSHAGIAQTYFELRIRQGRIGQDFHRFLARRFDTVAVDLAAIPPQFQANHGNTILGGICHFGQPCGMFYPLFGSVTLEHHPRQNPPRGLLPMLAYAAEQADTDADICSLARDFDVKVYSLLFGQFCLRADCDRNIHLVDSSTEALDRRIVASHYLRANDGIVVNNLAYYRGEGPFRIVNVDGNKVTLEDALGYSFHVAIRHVYALNRLLLCGFGIDVATRVAPAAIDLSTVKGIIADGSVHYMLFVMDDKKTNTIACGKPVAVDDL</sequence>
<feature type="compositionally biased region" description="Polar residues" evidence="1">
    <location>
        <begin position="525"/>
        <end position="551"/>
    </location>
</feature>
<feature type="compositionally biased region" description="Basic and acidic residues" evidence="1">
    <location>
        <begin position="134"/>
        <end position="148"/>
    </location>
</feature>
<dbReference type="PANTHER" id="PTHR33064">
    <property type="entry name" value="POL PROTEIN"/>
    <property type="match status" value="1"/>
</dbReference>
<comment type="caution">
    <text evidence="3">The sequence shown here is derived from an EMBL/GenBank/DDBJ whole genome shotgun (WGS) entry which is preliminary data.</text>
</comment>
<protein>
    <recommendedName>
        <fullName evidence="2">Reverse transcriptase domain-containing protein</fullName>
    </recommendedName>
</protein>
<proteinExistence type="predicted"/>